<dbReference type="RefSeq" id="WP_014797609.1">
    <property type="nucleotide sequence ID" value="NC_018018.1"/>
</dbReference>
<organism evidence="1 2">
    <name type="scientific">Bernardetia litoralis (strain ATCC 23117 / DSM 6794 / NBRC 15988 / NCIMB 1366 / Fx l1 / Sio-4)</name>
    <name type="common">Flexibacter litoralis</name>
    <dbReference type="NCBI Taxonomy" id="880071"/>
    <lineage>
        <taxon>Bacteria</taxon>
        <taxon>Pseudomonadati</taxon>
        <taxon>Bacteroidota</taxon>
        <taxon>Cytophagia</taxon>
        <taxon>Cytophagales</taxon>
        <taxon>Bernardetiaceae</taxon>
        <taxon>Bernardetia</taxon>
    </lineage>
</organism>
<reference evidence="2" key="1">
    <citation type="submission" date="2012-06" db="EMBL/GenBank/DDBJ databases">
        <title>The complete genome of Flexibacter litoralis DSM 6794.</title>
        <authorList>
            <person name="Lucas S."/>
            <person name="Copeland A."/>
            <person name="Lapidus A."/>
            <person name="Glavina del Rio T."/>
            <person name="Dalin E."/>
            <person name="Tice H."/>
            <person name="Bruce D."/>
            <person name="Goodwin L."/>
            <person name="Pitluck S."/>
            <person name="Peters L."/>
            <person name="Ovchinnikova G."/>
            <person name="Lu M."/>
            <person name="Kyrpides N."/>
            <person name="Mavromatis K."/>
            <person name="Ivanova N."/>
            <person name="Brettin T."/>
            <person name="Detter J.C."/>
            <person name="Han C."/>
            <person name="Larimer F."/>
            <person name="Land M."/>
            <person name="Hauser L."/>
            <person name="Markowitz V."/>
            <person name="Cheng J.-F."/>
            <person name="Hugenholtz P."/>
            <person name="Woyke T."/>
            <person name="Wu D."/>
            <person name="Spring S."/>
            <person name="Lang E."/>
            <person name="Kopitz M."/>
            <person name="Brambilla E."/>
            <person name="Klenk H.-P."/>
            <person name="Eisen J.A."/>
        </authorList>
    </citation>
    <scope>NUCLEOTIDE SEQUENCE [LARGE SCALE GENOMIC DNA]</scope>
    <source>
        <strain evidence="2">ATCC 23117 / DSM 6794 / NBRC 15988 / NCIMB 1366 / Sio-4</strain>
    </source>
</reference>
<dbReference type="Proteomes" id="UP000006054">
    <property type="component" value="Chromosome"/>
</dbReference>
<dbReference type="HOGENOM" id="CLU_1924467_0_0_10"/>
<protein>
    <submittedName>
        <fullName evidence="1">Uncharacterized protein</fullName>
    </submittedName>
</protein>
<accession>I4AJM1</accession>
<evidence type="ECO:0000313" key="1">
    <source>
        <dbReference type="EMBL" id="AFM04156.1"/>
    </source>
</evidence>
<dbReference type="EMBL" id="CP003345">
    <property type="protein sequence ID" value="AFM04156.1"/>
    <property type="molecule type" value="Genomic_DNA"/>
</dbReference>
<dbReference type="AlphaFoldDB" id="I4AJM1"/>
<dbReference type="STRING" id="880071.Fleli_1757"/>
<sequence length="131" mass="15419">METEILAYHKFPLPNGTDYFGKDLNSSKDVVNLFNYCQILEANILETGWEFLFKKYSLKEFIEIDKESGWFDDEDEGETLKSLFYHSLLSGFNPLTMQYGNYFEFTNVFQSLEGETSQIDWGKIYNLKNEL</sequence>
<keyword evidence="2" id="KW-1185">Reference proteome</keyword>
<name>I4AJM1_BERLS</name>
<gene>
    <name evidence="1" type="ordered locus">Fleli_1757</name>
</gene>
<proteinExistence type="predicted"/>
<evidence type="ECO:0000313" key="2">
    <source>
        <dbReference type="Proteomes" id="UP000006054"/>
    </source>
</evidence>
<dbReference type="KEGG" id="fli:Fleli_1757"/>